<dbReference type="InterPro" id="IPR001547">
    <property type="entry name" value="Glyco_hydro_5"/>
</dbReference>
<evidence type="ECO:0000313" key="5">
    <source>
        <dbReference type="EMBL" id="MDG0813957.1"/>
    </source>
</evidence>
<dbReference type="EMBL" id="JAPDIA010000009">
    <property type="protein sequence ID" value="MDG0813957.1"/>
    <property type="molecule type" value="Genomic_DNA"/>
</dbReference>
<evidence type="ECO:0000313" key="6">
    <source>
        <dbReference type="Proteomes" id="UP001153404"/>
    </source>
</evidence>
<keyword evidence="6" id="KW-1185">Reference proteome</keyword>
<dbReference type="GO" id="GO:0000272">
    <property type="term" value="P:polysaccharide catabolic process"/>
    <property type="evidence" value="ECO:0007669"/>
    <property type="project" value="InterPro"/>
</dbReference>
<evidence type="ECO:0000256" key="2">
    <source>
        <dbReference type="ARBA" id="ARBA00023295"/>
    </source>
</evidence>
<comment type="caution">
    <text evidence="5">The sequence shown here is derived from an EMBL/GenBank/DDBJ whole genome shotgun (WGS) entry which is preliminary data.</text>
</comment>
<evidence type="ECO:0000256" key="3">
    <source>
        <dbReference type="RuleBase" id="RU361153"/>
    </source>
</evidence>
<protein>
    <submittedName>
        <fullName evidence="5">Glycoside hydrolase family 5 protein</fullName>
    </submittedName>
</protein>
<organism evidence="5 6">
    <name type="scientific">Cohnella rhizosphaerae</name>
    <dbReference type="NCBI Taxonomy" id="1457232"/>
    <lineage>
        <taxon>Bacteria</taxon>
        <taxon>Bacillati</taxon>
        <taxon>Bacillota</taxon>
        <taxon>Bacilli</taxon>
        <taxon>Bacillales</taxon>
        <taxon>Paenibacillaceae</taxon>
        <taxon>Cohnella</taxon>
    </lineage>
</organism>
<evidence type="ECO:0000259" key="4">
    <source>
        <dbReference type="Pfam" id="PF00150"/>
    </source>
</evidence>
<feature type="domain" description="Glycoside hydrolase family 5" evidence="4">
    <location>
        <begin position="4"/>
        <end position="168"/>
    </location>
</feature>
<comment type="similarity">
    <text evidence="3">Belongs to the glycosyl hydrolase 5 (cellulase A) family.</text>
</comment>
<dbReference type="Proteomes" id="UP001153404">
    <property type="component" value="Unassembled WGS sequence"/>
</dbReference>
<dbReference type="Gene3D" id="3.20.20.80">
    <property type="entry name" value="Glycosidases"/>
    <property type="match status" value="1"/>
</dbReference>
<dbReference type="Pfam" id="PF00150">
    <property type="entry name" value="Cellulase"/>
    <property type="match status" value="1"/>
</dbReference>
<name>A0A9X4QXV9_9BACL</name>
<accession>A0A9X4QXV9</accession>
<reference evidence="5" key="1">
    <citation type="submission" date="2022-10" db="EMBL/GenBank/DDBJ databases">
        <title>Comparative genomic analysis of Cohnella hashimotonis sp. nov., isolated from the International Space Station.</title>
        <authorList>
            <person name="Simpson A."/>
            <person name="Venkateswaran K."/>
        </authorList>
    </citation>
    <scope>NUCLEOTIDE SEQUENCE</scope>
    <source>
        <strain evidence="5">DSM 28161</strain>
    </source>
</reference>
<proteinExistence type="inferred from homology"/>
<dbReference type="SUPFAM" id="SSF51445">
    <property type="entry name" value="(Trans)glycosidases"/>
    <property type="match status" value="1"/>
</dbReference>
<evidence type="ECO:0000256" key="1">
    <source>
        <dbReference type="ARBA" id="ARBA00022801"/>
    </source>
</evidence>
<gene>
    <name evidence="5" type="ORF">OMP40_35215</name>
</gene>
<dbReference type="RefSeq" id="WP_277538479.1">
    <property type="nucleotide sequence ID" value="NZ_JAPDIA010000009.1"/>
</dbReference>
<keyword evidence="2 3" id="KW-0326">Glycosidase</keyword>
<dbReference type="InterPro" id="IPR017853">
    <property type="entry name" value="GH"/>
</dbReference>
<keyword evidence="1 3" id="KW-0378">Hydrolase</keyword>
<sequence length="315" mass="36334">MRIIKRLGADHVKVLFTPSSLMAGDALDRSKLWYVEEIVGMAVGENLPCLVCIHPEAPFKQDYLASSERFETVLAFYRELSAWLAERWEEREIAFQIMTEPFANYTDWNDMHPKLWQVVRAEMTRHTLVLSGDRVGSLAGMLAMNPVDDDNVYYGYTSYDPFAFTLQSWNAFFGGTPAELDRVGRVPYPASPAIVERRLDDMLSGVAEGHREEAAGYARRYGEGNYQQGNHGWFDRGWHERRVERVADWRARHGRRLPVLCNEFGVMDAVMGRKYGGPGCVPEERLSFIRDFREAMEAHDIGWSYWSYNETFTLF</sequence>
<dbReference type="AlphaFoldDB" id="A0A9X4QXV9"/>
<dbReference type="GO" id="GO:0004553">
    <property type="term" value="F:hydrolase activity, hydrolyzing O-glycosyl compounds"/>
    <property type="evidence" value="ECO:0007669"/>
    <property type="project" value="InterPro"/>
</dbReference>